<dbReference type="Gene3D" id="1.10.1040.10">
    <property type="entry name" value="N-(1-d-carboxylethyl)-l-norvaline Dehydrogenase, domain 2"/>
    <property type="match status" value="1"/>
</dbReference>
<dbReference type="InterPro" id="IPR013752">
    <property type="entry name" value="KPA_reductase"/>
</dbReference>
<accession>A0A4P2R2S9</accession>
<dbReference type="SUPFAM" id="SSF51735">
    <property type="entry name" value="NAD(P)-binding Rossmann-fold domains"/>
    <property type="match status" value="1"/>
</dbReference>
<dbReference type="Pfam" id="PF02558">
    <property type="entry name" value="ApbA"/>
    <property type="match status" value="1"/>
</dbReference>
<evidence type="ECO:0000256" key="1">
    <source>
        <dbReference type="ARBA" id="ARBA00004994"/>
    </source>
</evidence>
<sequence>MSFTDSPGELAPSSSAARASSAPRLLVVGCGGIGGITAAHLFEQSHDVTAFTTNPLIADAINAAGFRVRGEASPGTVRGRAVRELGHDTRPFDYVLLATQPPQVEEAARSVVAHLAPTGAMVCLQNGLCEERVARIAGPERTFGAIVAWGASMVEPGVYDRTSSGGFVLGRLDGARDGRLDELARILEAIGPTTVTDNLAGARWSKLAINCAISSLGTIGGDRLGALLRHRFVRRLALEVMTETVQVSRASGVRLEKVAGTLDLDWIALTDAERAAVGSPGLFAKHALLLAVGARYRRMRSSMLAAIERGRPPAVDFLNGEVVERGAAFDIPTPINAAVREEVLAIAARKRKPSLTLLRALFDRTRGLVGAPPSNRPPPATATGEPPVGAATAQAVAPDEPSTAAVSVQTAVTGEPSTAAVSVQTAVTGEPSMAEASPPGDREGA</sequence>
<dbReference type="InterPro" id="IPR013328">
    <property type="entry name" value="6PGD_dom2"/>
</dbReference>
<organism evidence="12 13">
    <name type="scientific">Sorangium cellulosum</name>
    <name type="common">Polyangium cellulosum</name>
    <dbReference type="NCBI Taxonomy" id="56"/>
    <lineage>
        <taxon>Bacteria</taxon>
        <taxon>Pseudomonadati</taxon>
        <taxon>Myxococcota</taxon>
        <taxon>Polyangia</taxon>
        <taxon>Polyangiales</taxon>
        <taxon>Polyangiaceae</taxon>
        <taxon>Sorangium</taxon>
    </lineage>
</organism>
<evidence type="ECO:0000256" key="4">
    <source>
        <dbReference type="ARBA" id="ARBA00019465"/>
    </source>
</evidence>
<reference evidence="12 13" key="1">
    <citation type="submission" date="2015-09" db="EMBL/GenBank/DDBJ databases">
        <title>Sorangium comparison.</title>
        <authorList>
            <person name="Zaburannyi N."/>
            <person name="Bunk B."/>
            <person name="Overmann J."/>
            <person name="Mueller R."/>
        </authorList>
    </citation>
    <scope>NUCLEOTIDE SEQUENCE [LARGE SCALE GENOMIC DNA]</scope>
    <source>
        <strain evidence="12 13">So ce836</strain>
    </source>
</reference>
<dbReference type="GO" id="GO:0008677">
    <property type="term" value="F:2-dehydropantoate 2-reductase activity"/>
    <property type="evidence" value="ECO:0007669"/>
    <property type="project" value="UniProtKB-EC"/>
</dbReference>
<evidence type="ECO:0000256" key="9">
    <source>
        <dbReference type="SAM" id="MobiDB-lite"/>
    </source>
</evidence>
<dbReference type="Gene3D" id="3.40.50.720">
    <property type="entry name" value="NAD(P)-binding Rossmann-like Domain"/>
    <property type="match status" value="1"/>
</dbReference>
<comment type="pathway">
    <text evidence="1">Cofactor biosynthesis; (R)-pantothenate biosynthesis; (R)-pantoate from 3-methyl-2-oxobutanoate: step 2/2.</text>
</comment>
<dbReference type="InterPro" id="IPR036291">
    <property type="entry name" value="NAD(P)-bd_dom_sf"/>
</dbReference>
<name>A0A4P2R2S9_SORCE</name>
<evidence type="ECO:0000256" key="8">
    <source>
        <dbReference type="ARBA" id="ARBA00048793"/>
    </source>
</evidence>
<evidence type="ECO:0000256" key="7">
    <source>
        <dbReference type="ARBA" id="ARBA00032024"/>
    </source>
</evidence>
<dbReference type="RefSeq" id="WP_237244673.1">
    <property type="nucleotide sequence ID" value="NZ_CP012672.1"/>
</dbReference>
<dbReference type="InterPro" id="IPR008927">
    <property type="entry name" value="6-PGluconate_DH-like_C_sf"/>
</dbReference>
<dbReference type="PANTHER" id="PTHR21708">
    <property type="entry name" value="PROBABLE 2-DEHYDROPANTOATE 2-REDUCTASE"/>
    <property type="match status" value="1"/>
</dbReference>
<evidence type="ECO:0000256" key="6">
    <source>
        <dbReference type="ARBA" id="ARBA00023002"/>
    </source>
</evidence>
<dbReference type="UniPathway" id="UPA00028">
    <property type="reaction ID" value="UER00004"/>
</dbReference>
<evidence type="ECO:0000259" key="10">
    <source>
        <dbReference type="Pfam" id="PF02558"/>
    </source>
</evidence>
<proteinExistence type="inferred from homology"/>
<feature type="domain" description="Ketopantoate reductase N-terminal" evidence="10">
    <location>
        <begin position="26"/>
        <end position="173"/>
    </location>
</feature>
<dbReference type="Proteomes" id="UP000295497">
    <property type="component" value="Chromosome"/>
</dbReference>
<dbReference type="EMBL" id="CP012672">
    <property type="protein sequence ID" value="AUX37334.1"/>
    <property type="molecule type" value="Genomic_DNA"/>
</dbReference>
<dbReference type="InterPro" id="IPR003710">
    <property type="entry name" value="ApbA"/>
</dbReference>
<feature type="compositionally biased region" description="Polar residues" evidence="9">
    <location>
        <begin position="404"/>
        <end position="427"/>
    </location>
</feature>
<feature type="region of interest" description="Disordered" evidence="9">
    <location>
        <begin position="367"/>
        <end position="445"/>
    </location>
</feature>
<dbReference type="SUPFAM" id="SSF48179">
    <property type="entry name" value="6-phosphogluconate dehydrogenase C-terminal domain-like"/>
    <property type="match status" value="1"/>
</dbReference>
<evidence type="ECO:0000313" key="12">
    <source>
        <dbReference type="EMBL" id="AUX37334.1"/>
    </source>
</evidence>
<dbReference type="AlphaFoldDB" id="A0A4P2R2S9"/>
<comment type="catalytic activity">
    <reaction evidence="8">
        <text>(R)-pantoate + NADP(+) = 2-dehydropantoate + NADPH + H(+)</text>
        <dbReference type="Rhea" id="RHEA:16233"/>
        <dbReference type="ChEBI" id="CHEBI:11561"/>
        <dbReference type="ChEBI" id="CHEBI:15378"/>
        <dbReference type="ChEBI" id="CHEBI:15980"/>
        <dbReference type="ChEBI" id="CHEBI:57783"/>
        <dbReference type="ChEBI" id="CHEBI:58349"/>
        <dbReference type="EC" id="1.1.1.169"/>
    </reaction>
</comment>
<dbReference type="InterPro" id="IPR013332">
    <property type="entry name" value="KPR_N"/>
</dbReference>
<gene>
    <name evidence="12" type="primary">panE</name>
    <name evidence="12" type="ORF">SOCE836_095560</name>
</gene>
<protein>
    <recommendedName>
        <fullName evidence="4">2-dehydropantoate 2-reductase</fullName>
        <ecNumber evidence="3">1.1.1.169</ecNumber>
    </recommendedName>
    <alternativeName>
        <fullName evidence="7">Ketopantoate reductase</fullName>
    </alternativeName>
</protein>
<dbReference type="InterPro" id="IPR051402">
    <property type="entry name" value="KPR-Related"/>
</dbReference>
<dbReference type="Pfam" id="PF08546">
    <property type="entry name" value="ApbA_C"/>
    <property type="match status" value="1"/>
</dbReference>
<feature type="domain" description="Ketopantoate reductase C-terminal" evidence="11">
    <location>
        <begin position="198"/>
        <end position="342"/>
    </location>
</feature>
<comment type="similarity">
    <text evidence="2">Belongs to the ketopantoate reductase family.</text>
</comment>
<dbReference type="EC" id="1.1.1.169" evidence="3"/>
<dbReference type="GO" id="GO:0015940">
    <property type="term" value="P:pantothenate biosynthetic process"/>
    <property type="evidence" value="ECO:0007669"/>
    <property type="project" value="UniProtKB-UniPathway"/>
</dbReference>
<keyword evidence="6 12" id="KW-0560">Oxidoreductase</keyword>
<dbReference type="NCBIfam" id="TIGR00745">
    <property type="entry name" value="apbA_panE"/>
    <property type="match status" value="1"/>
</dbReference>
<evidence type="ECO:0000256" key="3">
    <source>
        <dbReference type="ARBA" id="ARBA00013014"/>
    </source>
</evidence>
<evidence type="ECO:0000256" key="2">
    <source>
        <dbReference type="ARBA" id="ARBA00007870"/>
    </source>
</evidence>
<evidence type="ECO:0000259" key="11">
    <source>
        <dbReference type="Pfam" id="PF08546"/>
    </source>
</evidence>
<dbReference type="PANTHER" id="PTHR21708:SF26">
    <property type="entry name" value="2-DEHYDROPANTOATE 2-REDUCTASE"/>
    <property type="match status" value="1"/>
</dbReference>
<keyword evidence="5" id="KW-0521">NADP</keyword>
<evidence type="ECO:0000313" key="13">
    <source>
        <dbReference type="Proteomes" id="UP000295497"/>
    </source>
</evidence>
<evidence type="ECO:0000256" key="5">
    <source>
        <dbReference type="ARBA" id="ARBA00022857"/>
    </source>
</evidence>
<dbReference type="GO" id="GO:0005737">
    <property type="term" value="C:cytoplasm"/>
    <property type="evidence" value="ECO:0007669"/>
    <property type="project" value="TreeGrafter"/>
</dbReference>